<dbReference type="InterPro" id="IPR043573">
    <property type="entry name" value="Fig4-like"/>
</dbReference>
<dbReference type="PROSITE" id="PS50186">
    <property type="entry name" value="DEP"/>
    <property type="match status" value="1"/>
</dbReference>
<dbReference type="SUPFAM" id="SSF46785">
    <property type="entry name" value="Winged helix' DNA-binding domain"/>
    <property type="match status" value="1"/>
</dbReference>
<feature type="region of interest" description="Disordered" evidence="4">
    <location>
        <begin position="761"/>
        <end position="783"/>
    </location>
</feature>
<dbReference type="SMART" id="SM00049">
    <property type="entry name" value="DEP"/>
    <property type="match status" value="1"/>
</dbReference>
<dbReference type="Proteomes" id="UP000006671">
    <property type="component" value="Unassembled WGS sequence"/>
</dbReference>
<dbReference type="GO" id="GO:0035556">
    <property type="term" value="P:intracellular signal transduction"/>
    <property type="evidence" value="ECO:0007669"/>
    <property type="project" value="InterPro"/>
</dbReference>
<dbReference type="GO" id="GO:0043813">
    <property type="term" value="F:phosphatidylinositol-3,5-bisphosphate 5-phosphatase activity"/>
    <property type="evidence" value="ECO:0007669"/>
    <property type="project" value="InterPro"/>
</dbReference>
<dbReference type="Pfam" id="PF00610">
    <property type="entry name" value="DEP"/>
    <property type="match status" value="1"/>
</dbReference>
<dbReference type="VEuPathDB" id="AmoebaDB:NAEGRDRAFT_79526"/>
<keyword evidence="8" id="KW-1185">Reference proteome</keyword>
<dbReference type="GO" id="GO:0012505">
    <property type="term" value="C:endomembrane system"/>
    <property type="evidence" value="ECO:0007669"/>
    <property type="project" value="UniProtKB-SubCell"/>
</dbReference>
<dbReference type="STRING" id="5762.D2VD56"/>
<feature type="region of interest" description="Disordered" evidence="4">
    <location>
        <begin position="826"/>
        <end position="852"/>
    </location>
</feature>
<dbReference type="Pfam" id="PF04784">
    <property type="entry name" value="DUF547"/>
    <property type="match status" value="1"/>
</dbReference>
<evidence type="ECO:0000313" key="7">
    <source>
        <dbReference type="EMBL" id="EFC45272.1"/>
    </source>
</evidence>
<evidence type="ECO:0000256" key="3">
    <source>
        <dbReference type="ARBA" id="ARBA00023136"/>
    </source>
</evidence>
<dbReference type="eggNOG" id="KOG1888">
    <property type="taxonomic scope" value="Eukaryota"/>
</dbReference>
<feature type="region of interest" description="Disordered" evidence="4">
    <location>
        <begin position="1"/>
        <end position="70"/>
    </location>
</feature>
<dbReference type="InterPro" id="IPR036390">
    <property type="entry name" value="WH_DNA-bd_sf"/>
</dbReference>
<proteinExistence type="predicted"/>
<dbReference type="InParanoid" id="D2VD56"/>
<dbReference type="KEGG" id="ngr:NAEGRDRAFT_79526"/>
<dbReference type="RefSeq" id="XP_002678016.1">
    <property type="nucleotide sequence ID" value="XM_002677970.1"/>
</dbReference>
<dbReference type="InterPro" id="IPR036388">
    <property type="entry name" value="WH-like_DNA-bd_sf"/>
</dbReference>
<evidence type="ECO:0000256" key="1">
    <source>
        <dbReference type="ARBA" id="ARBA00004308"/>
    </source>
</evidence>
<dbReference type="OrthoDB" id="405996at2759"/>
<dbReference type="PANTHER" id="PTHR45738">
    <property type="entry name" value="POLYPHOSPHOINOSITIDE PHOSPHATASE"/>
    <property type="match status" value="1"/>
</dbReference>
<organism evidence="8">
    <name type="scientific">Naegleria gruberi</name>
    <name type="common">Amoeba</name>
    <dbReference type="NCBI Taxonomy" id="5762"/>
    <lineage>
        <taxon>Eukaryota</taxon>
        <taxon>Discoba</taxon>
        <taxon>Heterolobosea</taxon>
        <taxon>Tetramitia</taxon>
        <taxon>Eutetramitia</taxon>
        <taxon>Vahlkampfiidae</taxon>
        <taxon>Naegleria</taxon>
    </lineage>
</organism>
<sequence length="1567" mass="182535">MFIKRLLVPSSSNTSPQKNTPYGDQKSKKSPTYEFNDDSPILDQSRMRNVEEQVVEPSSPIQPPISSFQPITTNSDTDIQTGGDDIPQQEFNSSFECEYSKIDFTFGEKYSNFTLYEAYNRFYLVGCNGSKTKYKMLKIDRPNGADCDIVNYLNEDAGEYSLKQINDLLHMIKFAMKSIQQDIKLHTNNIYGILGFIELKSHHYLVLITDRLKVGMIGNASVYEIKDTKLVKLSMHDNLSKQEQLIEDKYKELFNNINLNQDFYFSYNYDLTKTLQQNSTPIVTYGDEPKNTTCDMFVWNSHLLEPLKRTKMSKWMCPCIHGHFIQSKVSMALADYTKPVPVKRNSSKELMKPSQHEEFNKTLQKNQIKTGNSNISIVLTVIARRSRYYAGTRYLKRGISDGGHVANHVEIEQIVYEANHHLFNNQSQGAFSSFVQVRGSIPLYWSQSTATTTTMTTTTTTVDENDQKNTTTTTTKASTSNLLSKPNIIITKFDPLYLDSMHHFNNLFERYEGSPIMCLDLVKQHEKKPREIILGEKFKICIEYLNRNIYKNEEPFKQKKHIEYVPFDFRNAIKDKPEKALNELHAIAENHVRQCKFFTTSKYGKVIQEQSGVLRTNCIDCLDRTGVAQFIIAKYVLGEQLCSLGIIESPHLVHHGQFILILMQMYEQVSDHIAIQYSGSRTVSVDIHNRGGVLADLMTNMKRYYSSNFKDEWKQHAINIFLGNYKPSFHIRLFGVHLWDLESGDIYLHDDRDLSMITDEEDSCDDYSDDSDDEEEVSNQVTSQLYFDETYNPRQITDLSDERLDQLSLTINSEVEDEIESVLPVKEMENKTHEKKQEKSPTSPIPTPSDNVAENEKILKSIMNSMKLTLNENGSTTVLPQGEILRSLEGKMSNEYPNISFEVLRDFYNVDVNSIYNNLQARKCIERNVIPSYDMDMYSNYTTEFNNQLIEEKNISDQSVQRSQEYDEYISQYFIENQFESKSITPYIVPAHNQTIYGQYVKYQYDVSFLNKKEVSKINMYKQVTSNDKKPKNNIVDGPLSAINSLVLLYKDDIIVLNKLKKFFPLAHDIDQLVSHIQVVIAYLKNNLTLLDRVRYPKQSNYSTSLYNLLKGKIYRKCFESKEAIDLLLNFNNTQNNDLSQPFVVINMESRKQAVEFYQLLLESNIIHHVNYGLSFIDGYYLYRFSNDNPIRVINMSLPISDVFSYPESIENIPYRCEPNAVLYKLMEYLRQMYQGIFPKYEKYNFRNATFFKTVSQHSRKIVCTNHIYLTQLLPLCHELSRIDLSSLMDVHEEKNERVRFRCFFLNLFLTLFYHSLLIMGSSSKYRLVGNNATFIFYNRMAYQVDGLIFSLSDIRDGILRGNKSYPNGIVTDMSHDQKNIVGSSKLLAPPINVLNGNGMKSFDRRSRFISFYSNYVDLRLIFIMYRYGELLWNEKSQISILPNSQQFKNMRMRNCCTLFPYITPENYESFVRKETELFLLQNIKIINNFNNSTSQSNNIIILPKLFRVYRESFGYTLQDISKNLIEKCMNHNSEIEQHQKPFNLLKEQLRHVYKHSHLYTVKEEDT</sequence>
<keyword evidence="3" id="KW-0472">Membrane</keyword>
<keyword evidence="2" id="KW-0378">Hydrolase</keyword>
<dbReference type="CDD" id="cd04371">
    <property type="entry name" value="DEP"/>
    <property type="match status" value="1"/>
</dbReference>
<evidence type="ECO:0000313" key="8">
    <source>
        <dbReference type="Proteomes" id="UP000006671"/>
    </source>
</evidence>
<feature type="domain" description="SAC" evidence="6">
    <location>
        <begin position="254"/>
        <end position="679"/>
    </location>
</feature>
<gene>
    <name evidence="7" type="ORF">NAEGRDRAFT_79526</name>
</gene>
<dbReference type="GO" id="GO:0046856">
    <property type="term" value="P:phosphatidylinositol dephosphorylation"/>
    <property type="evidence" value="ECO:0007669"/>
    <property type="project" value="InterPro"/>
</dbReference>
<evidence type="ECO:0000256" key="4">
    <source>
        <dbReference type="SAM" id="MobiDB-lite"/>
    </source>
</evidence>
<dbReference type="GeneID" id="8849048"/>
<dbReference type="EMBL" id="GG738864">
    <property type="protein sequence ID" value="EFC45272.1"/>
    <property type="molecule type" value="Genomic_DNA"/>
</dbReference>
<dbReference type="InterPro" id="IPR000591">
    <property type="entry name" value="DEP_dom"/>
</dbReference>
<dbReference type="Gene3D" id="1.10.10.10">
    <property type="entry name" value="Winged helix-like DNA-binding domain superfamily/Winged helix DNA-binding domain"/>
    <property type="match status" value="1"/>
</dbReference>
<reference evidence="7 8" key="1">
    <citation type="journal article" date="2010" name="Cell">
        <title>The genome of Naegleria gruberi illuminates early eukaryotic versatility.</title>
        <authorList>
            <person name="Fritz-Laylin L.K."/>
            <person name="Prochnik S.E."/>
            <person name="Ginger M.L."/>
            <person name="Dacks J.B."/>
            <person name="Carpenter M.L."/>
            <person name="Field M.C."/>
            <person name="Kuo A."/>
            <person name="Paredez A."/>
            <person name="Chapman J."/>
            <person name="Pham J."/>
            <person name="Shu S."/>
            <person name="Neupane R."/>
            <person name="Cipriano M."/>
            <person name="Mancuso J."/>
            <person name="Tu H."/>
            <person name="Salamov A."/>
            <person name="Lindquist E."/>
            <person name="Shapiro H."/>
            <person name="Lucas S."/>
            <person name="Grigoriev I.V."/>
            <person name="Cande W.Z."/>
            <person name="Fulton C."/>
            <person name="Rokhsar D.S."/>
            <person name="Dawson S.C."/>
        </authorList>
    </citation>
    <scope>NUCLEOTIDE SEQUENCE [LARGE SCALE GENOMIC DNA]</scope>
    <source>
        <strain evidence="7 8">NEG-M</strain>
    </source>
</reference>
<evidence type="ECO:0000259" key="5">
    <source>
        <dbReference type="PROSITE" id="PS50186"/>
    </source>
</evidence>
<feature type="compositionally biased region" description="Basic and acidic residues" evidence="4">
    <location>
        <begin position="826"/>
        <end position="839"/>
    </location>
</feature>
<feature type="domain" description="DEP" evidence="5">
    <location>
        <begin position="1115"/>
        <end position="1187"/>
    </location>
</feature>
<evidence type="ECO:0000256" key="2">
    <source>
        <dbReference type="ARBA" id="ARBA00022801"/>
    </source>
</evidence>
<name>D2VD56_NAEGR</name>
<protein>
    <submittedName>
        <fullName evidence="7">Phosphoinositide polyphosphatase domain protein</fullName>
    </submittedName>
</protein>
<dbReference type="OMA" id="PYITPEN"/>
<dbReference type="PROSITE" id="PS50275">
    <property type="entry name" value="SAC"/>
    <property type="match status" value="1"/>
</dbReference>
<dbReference type="InterPro" id="IPR006869">
    <property type="entry name" value="DUF547"/>
</dbReference>
<comment type="subcellular location">
    <subcellularLocation>
        <location evidence="1">Endomembrane system</location>
    </subcellularLocation>
</comment>
<feature type="compositionally biased region" description="Polar residues" evidence="4">
    <location>
        <begin position="9"/>
        <end position="22"/>
    </location>
</feature>
<dbReference type="PANTHER" id="PTHR45738:SF5">
    <property type="entry name" value="POLYPHOSPHOINOSITIDE PHOSPHATASE"/>
    <property type="match status" value="1"/>
</dbReference>
<evidence type="ECO:0000259" key="6">
    <source>
        <dbReference type="PROSITE" id="PS50275"/>
    </source>
</evidence>
<accession>D2VD56</accession>
<feature type="compositionally biased region" description="Acidic residues" evidence="4">
    <location>
        <begin position="761"/>
        <end position="777"/>
    </location>
</feature>
<dbReference type="InterPro" id="IPR002013">
    <property type="entry name" value="SAC_dom"/>
</dbReference>
<dbReference type="Pfam" id="PF02383">
    <property type="entry name" value="Syja_N"/>
    <property type="match status" value="1"/>
</dbReference>